<organism evidence="1 2">
    <name type="scientific">Larinioides sclopetarius</name>
    <dbReference type="NCBI Taxonomy" id="280406"/>
    <lineage>
        <taxon>Eukaryota</taxon>
        <taxon>Metazoa</taxon>
        <taxon>Ecdysozoa</taxon>
        <taxon>Arthropoda</taxon>
        <taxon>Chelicerata</taxon>
        <taxon>Arachnida</taxon>
        <taxon>Araneae</taxon>
        <taxon>Araneomorphae</taxon>
        <taxon>Entelegynae</taxon>
        <taxon>Araneoidea</taxon>
        <taxon>Araneidae</taxon>
        <taxon>Larinioides</taxon>
    </lineage>
</organism>
<accession>A0AAV1YTE7</accession>
<dbReference type="EMBL" id="CAXIEN010000004">
    <property type="protein sequence ID" value="CAL1262169.1"/>
    <property type="molecule type" value="Genomic_DNA"/>
</dbReference>
<keyword evidence="2" id="KW-1185">Reference proteome</keyword>
<dbReference type="AlphaFoldDB" id="A0AAV1YTE7"/>
<protein>
    <recommendedName>
        <fullName evidence="3">RNase H type-1 domain-containing protein</fullName>
    </recommendedName>
</protein>
<gene>
    <name evidence="1" type="ORF">LARSCL_LOCUS831</name>
</gene>
<dbReference type="InterPro" id="IPR012337">
    <property type="entry name" value="RNaseH-like_sf"/>
</dbReference>
<dbReference type="Proteomes" id="UP001497382">
    <property type="component" value="Unassembled WGS sequence"/>
</dbReference>
<reference evidence="1 2" key="1">
    <citation type="submission" date="2024-04" db="EMBL/GenBank/DDBJ databases">
        <authorList>
            <person name="Rising A."/>
            <person name="Reimegard J."/>
            <person name="Sonavane S."/>
            <person name="Akerstrom W."/>
            <person name="Nylinder S."/>
            <person name="Hedman E."/>
            <person name="Kallberg Y."/>
        </authorList>
    </citation>
    <scope>NUCLEOTIDE SEQUENCE [LARGE SCALE GENOMIC DNA]</scope>
</reference>
<evidence type="ECO:0000313" key="1">
    <source>
        <dbReference type="EMBL" id="CAL1262169.1"/>
    </source>
</evidence>
<evidence type="ECO:0000313" key="2">
    <source>
        <dbReference type="Proteomes" id="UP001497382"/>
    </source>
</evidence>
<sequence>MFVLILTEENLSCGEKDSVKKETSIDNYEPGSSRLPPENDIDLFVNGSSIGPCSAESTIKDLRTDSFDIRGFKRFATTGPVDAKRVRLDLRTDSFDIRGFKRFATTGPVDAKRVRLEAVKCAKNILFVDGQVLTQRCRPSPHTQEIRNEIISWIPSHVDINGNEIADSLAKSGTDLPLDSSASLTYSELYSRFVRLHGPIVPPVHHWYQGNRPGGCLALKCSRQGQTAISRFRSGHLKSMMYSNKSKVFPICLSSYA</sequence>
<name>A0AAV1YTE7_9ARAC</name>
<dbReference type="SUPFAM" id="SSF53098">
    <property type="entry name" value="Ribonuclease H-like"/>
    <property type="match status" value="1"/>
</dbReference>
<evidence type="ECO:0008006" key="3">
    <source>
        <dbReference type="Google" id="ProtNLM"/>
    </source>
</evidence>
<comment type="caution">
    <text evidence="1">The sequence shown here is derived from an EMBL/GenBank/DDBJ whole genome shotgun (WGS) entry which is preliminary data.</text>
</comment>
<proteinExistence type="predicted"/>